<dbReference type="Proteomes" id="UP000176998">
    <property type="component" value="Unassembled WGS sequence"/>
</dbReference>
<keyword evidence="1" id="KW-1133">Transmembrane helix</keyword>
<sequence length="97" mass="10998">MDFDVRLWKNLTTSSWSFIINMGLSFESVLMSFHTLFQKLGSQYGAIVRGGPKISELHGSVTQRTRISSQHPVKNTHGSAVYCHRDSRPSRCVTRNL</sequence>
<evidence type="ECO:0000256" key="1">
    <source>
        <dbReference type="SAM" id="Phobius"/>
    </source>
</evidence>
<gene>
    <name evidence="2" type="ORF">CORC01_06596</name>
</gene>
<comment type="caution">
    <text evidence="2">The sequence shown here is derived from an EMBL/GenBank/DDBJ whole genome shotgun (WGS) entry which is preliminary data.</text>
</comment>
<dbReference type="RefSeq" id="XP_022475234.1">
    <property type="nucleotide sequence ID" value="XM_022618236.1"/>
</dbReference>
<keyword evidence="3" id="KW-1185">Reference proteome</keyword>
<name>A0A1G4B9X3_9PEZI</name>
<accession>A0A1G4B9X3</accession>
<feature type="transmembrane region" description="Helical" evidence="1">
    <location>
        <begin position="16"/>
        <end position="37"/>
    </location>
</feature>
<organism evidence="2 3">
    <name type="scientific">Colletotrichum orchidophilum</name>
    <dbReference type="NCBI Taxonomy" id="1209926"/>
    <lineage>
        <taxon>Eukaryota</taxon>
        <taxon>Fungi</taxon>
        <taxon>Dikarya</taxon>
        <taxon>Ascomycota</taxon>
        <taxon>Pezizomycotina</taxon>
        <taxon>Sordariomycetes</taxon>
        <taxon>Hypocreomycetidae</taxon>
        <taxon>Glomerellales</taxon>
        <taxon>Glomerellaceae</taxon>
        <taxon>Colletotrichum</taxon>
    </lineage>
</organism>
<protein>
    <submittedName>
        <fullName evidence="2">Uncharacterized protein</fullName>
    </submittedName>
</protein>
<reference evidence="2 3" key="1">
    <citation type="submission" date="2016-09" db="EMBL/GenBank/DDBJ databases">
        <authorList>
            <person name="Capua I."/>
            <person name="De Benedictis P."/>
            <person name="Joannis T."/>
            <person name="Lombin L.H."/>
            <person name="Cattoli G."/>
        </authorList>
    </citation>
    <scope>NUCLEOTIDE SEQUENCE [LARGE SCALE GENOMIC DNA]</scope>
    <source>
        <strain evidence="2 3">IMI 309357</strain>
    </source>
</reference>
<dbReference type="GeneID" id="34559746"/>
<evidence type="ECO:0000313" key="2">
    <source>
        <dbReference type="EMBL" id="OHE98082.1"/>
    </source>
</evidence>
<evidence type="ECO:0000313" key="3">
    <source>
        <dbReference type="Proteomes" id="UP000176998"/>
    </source>
</evidence>
<keyword evidence="1" id="KW-0812">Transmembrane</keyword>
<dbReference type="EMBL" id="MJBS01000050">
    <property type="protein sequence ID" value="OHE98082.1"/>
    <property type="molecule type" value="Genomic_DNA"/>
</dbReference>
<dbReference type="AlphaFoldDB" id="A0A1G4B9X3"/>
<keyword evidence="1" id="KW-0472">Membrane</keyword>
<proteinExistence type="predicted"/>